<sequence length="219" mass="22919">MKQKTSSPRAVVIADLVSSRAAVDRRLLHERVVAVLGGADRLGALSPLRVTVGDEFQGAFAGVGQALHATLWLRLMLLTGEPGVDVRFGVGWGEVTEVDAAGGIEDGPAWWAARDAIVAVEAEAARGGLRHRRTAYRADPQAAVPGPDPALVEALLVCRDQVAGPMSVRSARLLLGLLEGRTQLELAESEGISASAVSQRVRGDGLAALLAAEQLLRGV</sequence>
<comment type="caution">
    <text evidence="1">The sequence shown here is derived from an EMBL/GenBank/DDBJ whole genome shotgun (WGS) entry which is preliminary data.</text>
</comment>
<keyword evidence="2" id="KW-1185">Reference proteome</keyword>
<dbReference type="InterPro" id="IPR032580">
    <property type="entry name" value="SatD"/>
</dbReference>
<accession>A0ABN2PTX0</accession>
<dbReference type="Pfam" id="PF16264">
    <property type="entry name" value="SatD"/>
    <property type="match status" value="1"/>
</dbReference>
<evidence type="ECO:0000313" key="1">
    <source>
        <dbReference type="EMBL" id="GAA1928818.1"/>
    </source>
</evidence>
<dbReference type="EMBL" id="BAAAMY010000010">
    <property type="protein sequence ID" value="GAA1928818.1"/>
    <property type="molecule type" value="Genomic_DNA"/>
</dbReference>
<dbReference type="RefSeq" id="WP_344008793.1">
    <property type="nucleotide sequence ID" value="NZ_BAAAMY010000010.1"/>
</dbReference>
<gene>
    <name evidence="1" type="ORF">GCM10009737_33430</name>
</gene>
<dbReference type="Proteomes" id="UP001501612">
    <property type="component" value="Unassembled WGS sequence"/>
</dbReference>
<reference evidence="1 2" key="1">
    <citation type="journal article" date="2019" name="Int. J. Syst. Evol. Microbiol.">
        <title>The Global Catalogue of Microorganisms (GCM) 10K type strain sequencing project: providing services to taxonomists for standard genome sequencing and annotation.</title>
        <authorList>
            <consortium name="The Broad Institute Genomics Platform"/>
            <consortium name="The Broad Institute Genome Sequencing Center for Infectious Disease"/>
            <person name="Wu L."/>
            <person name="Ma J."/>
        </authorList>
    </citation>
    <scope>NUCLEOTIDE SEQUENCE [LARGE SCALE GENOMIC DNA]</scope>
    <source>
        <strain evidence="1 2">JCM 14046</strain>
    </source>
</reference>
<organism evidence="1 2">
    <name type="scientific">Nocardioides lentus</name>
    <dbReference type="NCBI Taxonomy" id="338077"/>
    <lineage>
        <taxon>Bacteria</taxon>
        <taxon>Bacillati</taxon>
        <taxon>Actinomycetota</taxon>
        <taxon>Actinomycetes</taxon>
        <taxon>Propionibacteriales</taxon>
        <taxon>Nocardioidaceae</taxon>
        <taxon>Nocardioides</taxon>
    </lineage>
</organism>
<proteinExistence type="predicted"/>
<protein>
    <submittedName>
        <fullName evidence="1">SatD family protein</fullName>
    </submittedName>
</protein>
<evidence type="ECO:0000313" key="2">
    <source>
        <dbReference type="Proteomes" id="UP001501612"/>
    </source>
</evidence>
<name>A0ABN2PTX0_9ACTN</name>